<evidence type="ECO:0000313" key="2">
    <source>
        <dbReference type="EMBL" id="OAF62041.1"/>
    </source>
</evidence>
<dbReference type="Proteomes" id="UP000077154">
    <property type="component" value="Unassembled WGS sequence"/>
</dbReference>
<feature type="compositionally biased region" description="Low complexity" evidence="1">
    <location>
        <begin position="177"/>
        <end position="198"/>
    </location>
</feature>
<proteinExistence type="predicted"/>
<dbReference type="EMBL" id="KV441388">
    <property type="protein sequence ID" value="OAF62041.1"/>
    <property type="molecule type" value="Genomic_DNA"/>
</dbReference>
<feature type="compositionally biased region" description="Basic and acidic residues" evidence="1">
    <location>
        <begin position="403"/>
        <end position="415"/>
    </location>
</feature>
<feature type="compositionally biased region" description="Low complexity" evidence="1">
    <location>
        <begin position="26"/>
        <end position="40"/>
    </location>
</feature>
<organism evidence="2">
    <name type="scientific">Pseudogymnoascus destructans</name>
    <dbReference type="NCBI Taxonomy" id="655981"/>
    <lineage>
        <taxon>Eukaryota</taxon>
        <taxon>Fungi</taxon>
        <taxon>Dikarya</taxon>
        <taxon>Ascomycota</taxon>
        <taxon>Pezizomycotina</taxon>
        <taxon>Leotiomycetes</taxon>
        <taxon>Thelebolales</taxon>
        <taxon>Thelebolaceae</taxon>
        <taxon>Pseudogymnoascus</taxon>
    </lineage>
</organism>
<gene>
    <name evidence="2" type="ORF">VC83_01362</name>
</gene>
<dbReference type="RefSeq" id="XP_024327315.1">
    <property type="nucleotide sequence ID" value="XM_024465043.1"/>
</dbReference>
<dbReference type="GeneID" id="36284453"/>
<feature type="compositionally biased region" description="Low complexity" evidence="1">
    <location>
        <begin position="246"/>
        <end position="255"/>
    </location>
</feature>
<dbReference type="AlphaFoldDB" id="A0A177AL57"/>
<accession>A0A177AL57</accession>
<dbReference type="eggNOG" id="ENOG502RGYM">
    <property type="taxonomic scope" value="Eukaryota"/>
</dbReference>
<feature type="compositionally biased region" description="Gly residues" evidence="1">
    <location>
        <begin position="199"/>
        <end position="211"/>
    </location>
</feature>
<protein>
    <submittedName>
        <fullName evidence="2">Uncharacterized protein</fullName>
    </submittedName>
</protein>
<dbReference type="OrthoDB" id="5388207at2759"/>
<feature type="compositionally biased region" description="Basic and acidic residues" evidence="1">
    <location>
        <begin position="65"/>
        <end position="80"/>
    </location>
</feature>
<feature type="compositionally biased region" description="Low complexity" evidence="1">
    <location>
        <begin position="90"/>
        <end position="137"/>
    </location>
</feature>
<feature type="compositionally biased region" description="Basic and acidic residues" evidence="1">
    <location>
        <begin position="365"/>
        <end position="386"/>
    </location>
</feature>
<reference evidence="2" key="1">
    <citation type="submission" date="2016-03" db="EMBL/GenBank/DDBJ databases">
        <title>Updated assembly of Pseudogymnoascus destructans, the fungus causing white-nose syndrome of bats.</title>
        <authorList>
            <person name="Palmer J.M."/>
            <person name="Drees K.P."/>
            <person name="Foster J.T."/>
            <person name="Lindner D.L."/>
        </authorList>
    </citation>
    <scope>NUCLEOTIDE SEQUENCE [LARGE SCALE GENOMIC DNA]</scope>
    <source>
        <strain evidence="2">20631-21</strain>
    </source>
</reference>
<feature type="region of interest" description="Disordered" evidence="1">
    <location>
        <begin position="1"/>
        <end position="423"/>
    </location>
</feature>
<feature type="compositionally biased region" description="Low complexity" evidence="1">
    <location>
        <begin position="280"/>
        <end position="301"/>
    </location>
</feature>
<sequence length="423" mass="42006">METIQRAASAASEALFGEHGEHGHTTHGNTGTTTRTNAAGEMTHEPLSGRTGDTKAGEPYDAGNLDERSQQRIAASRDEPTNITGTAREYTSTTGTSGGYAPTTFTTGGTGGYAPTTFTTGTAGGYAPTTSTTRSTSGEGELRRSSDISPRSSPATGTIPIPSNIDRHAGGGSYSSARETAARAMGAAETPGSSVGAAGYAGAGAAAGGTGLWSAGQGREEVDARDGGQQGQQARFAGEGGKADAADAADVAPSRAHAEGMKVKDAGETSTTGPTGVGAGARPTSAASAGARPTSAASAGAATGGEGAPLGRRQSLTAHLPGEPGGEGMRRTSGAGEGTGEQWVKSSGMKADGGDFDASAPGAGREADRLLTEKGIKRSGADEKEVTGQMDTKAPNGYNNASESEKLGGLKDKLMNKLHKGPL</sequence>
<name>A0A177AL57_9PEZI</name>
<dbReference type="VEuPathDB" id="FungiDB:GMDG_02455"/>
<evidence type="ECO:0000256" key="1">
    <source>
        <dbReference type="SAM" id="MobiDB-lite"/>
    </source>
</evidence>
<feature type="compositionally biased region" description="Basic and acidic residues" evidence="1">
    <location>
        <begin position="256"/>
        <end position="267"/>
    </location>
</feature>